<keyword evidence="6 9" id="KW-0456">Lyase</keyword>
<feature type="active site" description="Proton donor" evidence="9">
    <location>
        <position position="61"/>
    </location>
</feature>
<accession>A0AAX3BC10</accession>
<feature type="active site" description="For OMPdecase activity" evidence="10">
    <location>
        <position position="64"/>
    </location>
</feature>
<dbReference type="InterPro" id="IPR001754">
    <property type="entry name" value="OMPdeCOase_dom"/>
</dbReference>
<comment type="subunit">
    <text evidence="3 9">Homodimer.</text>
</comment>
<dbReference type="AlphaFoldDB" id="A0AAX3BC10"/>
<evidence type="ECO:0000256" key="1">
    <source>
        <dbReference type="ARBA" id="ARBA00002356"/>
    </source>
</evidence>
<dbReference type="GO" id="GO:0005829">
    <property type="term" value="C:cytosol"/>
    <property type="evidence" value="ECO:0007669"/>
    <property type="project" value="TreeGrafter"/>
</dbReference>
<evidence type="ECO:0000313" key="14">
    <source>
        <dbReference type="EMBL" id="URA09601.1"/>
    </source>
</evidence>
<dbReference type="InterPro" id="IPR018089">
    <property type="entry name" value="OMPdecase_AS"/>
</dbReference>
<evidence type="ECO:0000256" key="2">
    <source>
        <dbReference type="ARBA" id="ARBA00004861"/>
    </source>
</evidence>
<reference evidence="14" key="2">
    <citation type="submission" date="2022-06" db="EMBL/GenBank/DDBJ databases">
        <title>Thermospira aquatica gen. nov., sp. nov.</title>
        <authorList>
            <person name="Ben Ali Gam Z."/>
            <person name="Labat M."/>
        </authorList>
    </citation>
    <scope>NUCLEOTIDE SEQUENCE</scope>
    <source>
        <strain evidence="14">F1F22</strain>
    </source>
</reference>
<feature type="binding site" evidence="9 11">
    <location>
        <position position="189"/>
    </location>
    <ligand>
        <name>substrate</name>
    </ligand>
</feature>
<dbReference type="InterPro" id="IPR013785">
    <property type="entry name" value="Aldolase_TIM"/>
</dbReference>
<comment type="pathway">
    <text evidence="2 9 12">Pyrimidine metabolism; UMP biosynthesis via de novo pathway; UMP from orotate: step 2/2.</text>
</comment>
<dbReference type="FunFam" id="3.20.20.70:FF:000015">
    <property type="entry name" value="Orotidine 5'-phosphate decarboxylase"/>
    <property type="match status" value="1"/>
</dbReference>
<dbReference type="InterPro" id="IPR011060">
    <property type="entry name" value="RibuloseP-bd_barrel"/>
</dbReference>
<dbReference type="PROSITE" id="PS00156">
    <property type="entry name" value="OMPDECASE"/>
    <property type="match status" value="1"/>
</dbReference>
<evidence type="ECO:0000256" key="11">
    <source>
        <dbReference type="PIRSR" id="PIRSR614732-2"/>
    </source>
</evidence>
<keyword evidence="5 9" id="KW-0665">Pyrimidine biosynthesis</keyword>
<keyword evidence="15" id="KW-1185">Reference proteome</keyword>
<evidence type="ECO:0000256" key="6">
    <source>
        <dbReference type="ARBA" id="ARBA00023239"/>
    </source>
</evidence>
<feature type="binding site" evidence="9 11">
    <location>
        <position position="210"/>
    </location>
    <ligand>
        <name>substrate</name>
    </ligand>
</feature>
<name>A0AAX3BC10_9SPIR</name>
<feature type="active site" description="For OMPdecase activity" evidence="10">
    <location>
        <position position="61"/>
    </location>
</feature>
<sequence>MKTELIVALDVFSREEAFGIVQKLFPRVQWFKVGSILFTREGQDLVKALKDKGCRVFLDLKFFDIPNTVKGVCEVVAGMGVDMFTIHMLGGQDMAKAALAGASKVSPSPLALGVTVLTSMDERILKEELCLQQGVEDTVSHLVRMGLESGMKGFVCSPHELLLLRGWVPQDTVLVTPGVRLAGDAVGDQKRVMTPHEAHINGANYIVMGRSVYGSLDPVATVEKILQEIEA</sequence>
<dbReference type="RefSeq" id="WP_271434736.1">
    <property type="nucleotide sequence ID" value="NZ_CP073355.1"/>
</dbReference>
<reference evidence="14" key="1">
    <citation type="submission" date="2021-04" db="EMBL/GenBank/DDBJ databases">
        <authorList>
            <person name="Postec A."/>
        </authorList>
    </citation>
    <scope>NUCLEOTIDE SEQUENCE</scope>
    <source>
        <strain evidence="14">F1F22</strain>
    </source>
</reference>
<dbReference type="KEGG" id="taqu:KDW03_08905"/>
<feature type="binding site" evidence="9 11">
    <location>
        <position position="118"/>
    </location>
    <ligand>
        <name>substrate</name>
    </ligand>
</feature>
<evidence type="ECO:0000256" key="12">
    <source>
        <dbReference type="RuleBase" id="RU000512"/>
    </source>
</evidence>
<dbReference type="GO" id="GO:0004590">
    <property type="term" value="F:orotidine-5'-phosphate decarboxylase activity"/>
    <property type="evidence" value="ECO:0007669"/>
    <property type="project" value="UniProtKB-UniRule"/>
</dbReference>
<dbReference type="Gene3D" id="3.20.20.70">
    <property type="entry name" value="Aldolase class I"/>
    <property type="match status" value="1"/>
</dbReference>
<feature type="binding site" evidence="9 11">
    <location>
        <position position="10"/>
    </location>
    <ligand>
        <name>substrate</name>
    </ligand>
</feature>
<dbReference type="Pfam" id="PF00215">
    <property type="entry name" value="OMPdecase"/>
    <property type="match status" value="1"/>
</dbReference>
<evidence type="ECO:0000256" key="3">
    <source>
        <dbReference type="ARBA" id="ARBA00011738"/>
    </source>
</evidence>
<dbReference type="GO" id="GO:0044205">
    <property type="term" value="P:'de novo' UMP biosynthetic process"/>
    <property type="evidence" value="ECO:0007669"/>
    <property type="project" value="UniProtKB-UniRule"/>
</dbReference>
<dbReference type="GO" id="GO:0006207">
    <property type="term" value="P:'de novo' pyrimidine nucleobase biosynthetic process"/>
    <property type="evidence" value="ECO:0007669"/>
    <property type="project" value="InterPro"/>
</dbReference>
<gene>
    <name evidence="9 14" type="primary">pyrF</name>
    <name evidence="14" type="ORF">KDW03_08905</name>
</gene>
<dbReference type="EMBL" id="CP073355">
    <property type="protein sequence ID" value="URA09601.1"/>
    <property type="molecule type" value="Genomic_DNA"/>
</dbReference>
<dbReference type="SMART" id="SM00934">
    <property type="entry name" value="OMPdecase"/>
    <property type="match status" value="1"/>
</dbReference>
<dbReference type="InterPro" id="IPR047596">
    <property type="entry name" value="OMPdecase_bac"/>
</dbReference>
<evidence type="ECO:0000256" key="7">
    <source>
        <dbReference type="ARBA" id="ARBA00049157"/>
    </source>
</evidence>
<comment type="similarity">
    <text evidence="8 9">Belongs to the OMP decarboxylase family. Type 1 subfamily.</text>
</comment>
<comment type="function">
    <text evidence="1 9">Catalyzes the decarboxylation of orotidine 5'-monophosphate (OMP) to uridine 5'-monophosphate (UMP).</text>
</comment>
<dbReference type="NCBIfam" id="NF001273">
    <property type="entry name" value="PRK00230.1"/>
    <property type="match status" value="1"/>
</dbReference>
<dbReference type="PANTHER" id="PTHR32119">
    <property type="entry name" value="OROTIDINE 5'-PHOSPHATE DECARBOXYLASE"/>
    <property type="match status" value="1"/>
</dbReference>
<feature type="binding site" evidence="9 11">
    <location>
        <position position="32"/>
    </location>
    <ligand>
        <name>substrate</name>
    </ligand>
</feature>
<dbReference type="InterPro" id="IPR014732">
    <property type="entry name" value="OMPdecase"/>
</dbReference>
<feature type="binding site" evidence="9">
    <location>
        <begin position="59"/>
        <end position="68"/>
    </location>
    <ligand>
        <name>substrate</name>
    </ligand>
</feature>
<organism evidence="14 15">
    <name type="scientific">Thermospira aquatica</name>
    <dbReference type="NCBI Taxonomy" id="2828656"/>
    <lineage>
        <taxon>Bacteria</taxon>
        <taxon>Pseudomonadati</taxon>
        <taxon>Spirochaetota</taxon>
        <taxon>Spirochaetia</taxon>
        <taxon>Brevinematales</taxon>
        <taxon>Thermospiraceae</taxon>
        <taxon>Thermospira</taxon>
    </lineage>
</organism>
<evidence type="ECO:0000313" key="15">
    <source>
        <dbReference type="Proteomes" id="UP001056539"/>
    </source>
</evidence>
<dbReference type="CDD" id="cd04725">
    <property type="entry name" value="OMP_decarboxylase_like"/>
    <property type="match status" value="1"/>
</dbReference>
<dbReference type="PANTHER" id="PTHR32119:SF2">
    <property type="entry name" value="OROTIDINE 5'-PHOSPHATE DECARBOXYLASE"/>
    <property type="match status" value="1"/>
</dbReference>
<evidence type="ECO:0000259" key="13">
    <source>
        <dbReference type="SMART" id="SM00934"/>
    </source>
</evidence>
<protein>
    <recommendedName>
        <fullName evidence="9">Orotidine 5'-phosphate decarboxylase</fullName>
        <ecNumber evidence="9">4.1.1.23</ecNumber>
    </recommendedName>
    <alternativeName>
        <fullName evidence="9">OMP decarboxylase</fullName>
        <shortName evidence="9">OMPDCase</shortName>
        <shortName evidence="9">OMPdecase</shortName>
    </alternativeName>
</protein>
<dbReference type="NCBIfam" id="TIGR01740">
    <property type="entry name" value="pyrF"/>
    <property type="match status" value="1"/>
</dbReference>
<feature type="domain" description="Orotidine 5'-phosphate decarboxylase" evidence="13">
    <location>
        <begin position="4"/>
        <end position="225"/>
    </location>
</feature>
<feature type="active site" description="For OMPdecase activity" evidence="10">
    <location>
        <position position="59"/>
    </location>
</feature>
<evidence type="ECO:0000256" key="9">
    <source>
        <dbReference type="HAMAP-Rule" id="MF_01200"/>
    </source>
</evidence>
<evidence type="ECO:0000256" key="4">
    <source>
        <dbReference type="ARBA" id="ARBA00022793"/>
    </source>
</evidence>
<dbReference type="HAMAP" id="MF_01200_B">
    <property type="entry name" value="OMPdecase_type1_B"/>
    <property type="match status" value="1"/>
</dbReference>
<feature type="binding site" evidence="9 11">
    <location>
        <position position="209"/>
    </location>
    <ligand>
        <name>substrate</name>
    </ligand>
</feature>
<comment type="catalytic activity">
    <reaction evidence="7 9 12">
        <text>orotidine 5'-phosphate + H(+) = UMP + CO2</text>
        <dbReference type="Rhea" id="RHEA:11596"/>
        <dbReference type="ChEBI" id="CHEBI:15378"/>
        <dbReference type="ChEBI" id="CHEBI:16526"/>
        <dbReference type="ChEBI" id="CHEBI:57538"/>
        <dbReference type="ChEBI" id="CHEBI:57865"/>
        <dbReference type="EC" id="4.1.1.23"/>
    </reaction>
</comment>
<evidence type="ECO:0000256" key="5">
    <source>
        <dbReference type="ARBA" id="ARBA00022975"/>
    </source>
</evidence>
<dbReference type="Proteomes" id="UP001056539">
    <property type="component" value="Chromosome"/>
</dbReference>
<dbReference type="EC" id="4.1.1.23" evidence="9"/>
<proteinExistence type="inferred from homology"/>
<feature type="binding site" evidence="9 11">
    <location>
        <position position="180"/>
    </location>
    <ligand>
        <name>substrate</name>
    </ligand>
</feature>
<evidence type="ECO:0000256" key="10">
    <source>
        <dbReference type="PIRSR" id="PIRSR614732-1"/>
    </source>
</evidence>
<keyword evidence="4 9" id="KW-0210">Decarboxylase</keyword>
<evidence type="ECO:0000256" key="8">
    <source>
        <dbReference type="ARBA" id="ARBA00061012"/>
    </source>
</evidence>
<dbReference type="SUPFAM" id="SSF51366">
    <property type="entry name" value="Ribulose-phoshate binding barrel"/>
    <property type="match status" value="1"/>
</dbReference>